<evidence type="ECO:0000259" key="2">
    <source>
        <dbReference type="SMART" id="SM00470"/>
    </source>
</evidence>
<dbReference type="EMBL" id="ATBP01000415">
    <property type="protein sequence ID" value="ETR70496.1"/>
    <property type="molecule type" value="Genomic_DNA"/>
</dbReference>
<dbReference type="AlphaFoldDB" id="A0A1V1P6X5"/>
<reference evidence="4" key="1">
    <citation type="submission" date="2012-11" db="EMBL/GenBank/DDBJ databases">
        <authorList>
            <person name="Lucero-Rivera Y.E."/>
            <person name="Tovar-Ramirez D."/>
        </authorList>
    </citation>
    <scope>NUCLEOTIDE SEQUENCE [LARGE SCALE GENOMIC DNA]</scope>
    <source>
        <strain evidence="4">Araruama</strain>
    </source>
</reference>
<name>A0A1V1P6X5_9BACT</name>
<feature type="domain" description="ParB-like N-terminal" evidence="2">
    <location>
        <begin position="7"/>
        <end position="95"/>
    </location>
</feature>
<dbReference type="PANTHER" id="PTHR33375:SF1">
    <property type="entry name" value="CHROMOSOME-PARTITIONING PROTEIN PARB-RELATED"/>
    <property type="match status" value="1"/>
</dbReference>
<evidence type="ECO:0000313" key="3">
    <source>
        <dbReference type="EMBL" id="ETR70496.1"/>
    </source>
</evidence>
<dbReference type="GO" id="GO:0005694">
    <property type="term" value="C:chromosome"/>
    <property type="evidence" value="ECO:0007669"/>
    <property type="project" value="TreeGrafter"/>
</dbReference>
<evidence type="ECO:0000256" key="1">
    <source>
        <dbReference type="ARBA" id="ARBA00022829"/>
    </source>
</evidence>
<evidence type="ECO:0000313" key="4">
    <source>
        <dbReference type="Proteomes" id="UP000189670"/>
    </source>
</evidence>
<organism evidence="3 4">
    <name type="scientific">Candidatus Magnetoglobus multicellularis str. Araruama</name>
    <dbReference type="NCBI Taxonomy" id="890399"/>
    <lineage>
        <taxon>Bacteria</taxon>
        <taxon>Pseudomonadati</taxon>
        <taxon>Thermodesulfobacteriota</taxon>
        <taxon>Desulfobacteria</taxon>
        <taxon>Desulfobacterales</taxon>
        <taxon>Desulfobacteraceae</taxon>
        <taxon>Candidatus Magnetoglobus</taxon>
    </lineage>
</organism>
<dbReference type="SUPFAM" id="SSF110849">
    <property type="entry name" value="ParB/Sulfiredoxin"/>
    <property type="match status" value="1"/>
</dbReference>
<dbReference type="SUPFAM" id="SSF109709">
    <property type="entry name" value="KorB DNA-binding domain-like"/>
    <property type="match status" value="1"/>
</dbReference>
<dbReference type="GO" id="GO:0007059">
    <property type="term" value="P:chromosome segregation"/>
    <property type="evidence" value="ECO:0007669"/>
    <property type="project" value="UniProtKB-KW"/>
</dbReference>
<dbReference type="PANTHER" id="PTHR33375">
    <property type="entry name" value="CHROMOSOME-PARTITIONING PROTEIN PARB-RELATED"/>
    <property type="match status" value="1"/>
</dbReference>
<dbReference type="Pfam" id="PF17762">
    <property type="entry name" value="HTH_ParB"/>
    <property type="match status" value="1"/>
</dbReference>
<dbReference type="InterPro" id="IPR050336">
    <property type="entry name" value="Chromosome_partition/occlusion"/>
</dbReference>
<dbReference type="InterPro" id="IPR041468">
    <property type="entry name" value="HTH_ParB/Spo0J"/>
</dbReference>
<dbReference type="SMART" id="SM00470">
    <property type="entry name" value="ParB"/>
    <property type="match status" value="1"/>
</dbReference>
<gene>
    <name evidence="3" type="ORF">OMM_03199</name>
</gene>
<dbReference type="InterPro" id="IPR003115">
    <property type="entry name" value="ParB_N"/>
</dbReference>
<accession>A0A1V1P6X5</accession>
<proteinExistence type="predicted"/>
<dbReference type="Gene3D" id="3.90.1530.10">
    <property type="entry name" value="Conserved hypothetical protein from pyrococcus furiosus pfu- 392566-001, ParB domain"/>
    <property type="match status" value="1"/>
</dbReference>
<dbReference type="Pfam" id="PF02195">
    <property type="entry name" value="ParB_N"/>
    <property type="match status" value="1"/>
</dbReference>
<dbReference type="Proteomes" id="UP000189670">
    <property type="component" value="Unassembled WGS sequence"/>
</dbReference>
<dbReference type="InterPro" id="IPR036086">
    <property type="entry name" value="ParB/Sulfiredoxin_sf"/>
</dbReference>
<dbReference type="Gene3D" id="1.10.10.2830">
    <property type="match status" value="1"/>
</dbReference>
<comment type="caution">
    <text evidence="3">The sequence shown here is derived from an EMBL/GenBank/DDBJ whole genome shotgun (WGS) entry which is preliminary data.</text>
</comment>
<keyword evidence="1" id="KW-0159">Chromosome partition</keyword>
<protein>
    <submittedName>
        <fullName evidence="3">ParB domain-containing protein nuclease</fullName>
    </submittedName>
</protein>
<sequence>MQAKKFTMVTPNQLDLSLAHLRQCSESSIKKMVSSLEKCGQLNPIIAAGDEKSFILVDGFKRQQAAVIIGMDKLSAQVLPLSKVNMKAYIYLLNRNDGFSFIEECLLIHELVEKDGLTQTEISVMLERHKSWVSRRLNIYRNLNSKVIDDIRTGLIPSGSGRSLAQLPQCNQVDFSAAILRDDLKVNEIKRLVNLWKKADSPESKRFVVEKSKKALELSQMDYVEKIDPRIPQSVRGWYKAVCNLRKNALILKQQSMKGFGAMNMETETILYQSLEKTDKESQEAISCAYASLQKEEKTNETRSKSSK</sequence>